<evidence type="ECO:0000256" key="1">
    <source>
        <dbReference type="SAM" id="MobiDB-lite"/>
    </source>
</evidence>
<feature type="compositionally biased region" description="Basic and acidic residues" evidence="1">
    <location>
        <begin position="340"/>
        <end position="349"/>
    </location>
</feature>
<gene>
    <name evidence="3" type="ORF">OQ279_04045</name>
</gene>
<dbReference type="AlphaFoldDB" id="A0A9X3CV03"/>
<protein>
    <recommendedName>
        <fullName evidence="5">WG repeat-containing protein</fullName>
    </recommendedName>
</protein>
<feature type="compositionally biased region" description="Low complexity" evidence="1">
    <location>
        <begin position="301"/>
        <end position="310"/>
    </location>
</feature>
<organism evidence="3 4">
    <name type="scientific">Salinimicrobium profundisediminis</name>
    <dbReference type="NCBI Taxonomy" id="2994553"/>
    <lineage>
        <taxon>Bacteria</taxon>
        <taxon>Pseudomonadati</taxon>
        <taxon>Bacteroidota</taxon>
        <taxon>Flavobacteriia</taxon>
        <taxon>Flavobacteriales</taxon>
        <taxon>Flavobacteriaceae</taxon>
        <taxon>Salinimicrobium</taxon>
    </lineage>
</organism>
<evidence type="ECO:0008006" key="5">
    <source>
        <dbReference type="Google" id="ProtNLM"/>
    </source>
</evidence>
<dbReference type="EMBL" id="JAPJDA010000005">
    <property type="protein sequence ID" value="MCX2837312.1"/>
    <property type="molecule type" value="Genomic_DNA"/>
</dbReference>
<feature type="compositionally biased region" description="Polar residues" evidence="1">
    <location>
        <begin position="236"/>
        <end position="259"/>
    </location>
</feature>
<proteinExistence type="predicted"/>
<evidence type="ECO:0000313" key="4">
    <source>
        <dbReference type="Proteomes" id="UP001148482"/>
    </source>
</evidence>
<reference evidence="3" key="1">
    <citation type="submission" date="2022-11" db="EMBL/GenBank/DDBJ databases">
        <title>Salinimicrobium profundisediminis sp. nov., isolated from deep-sea sediment of the Mariana Trench.</title>
        <authorList>
            <person name="Fu H."/>
        </authorList>
    </citation>
    <scope>NUCLEOTIDE SEQUENCE</scope>
    <source>
        <strain evidence="3">MT39</strain>
    </source>
</reference>
<keyword evidence="2" id="KW-0732">Signal</keyword>
<feature type="region of interest" description="Disordered" evidence="1">
    <location>
        <begin position="211"/>
        <end position="349"/>
    </location>
</feature>
<sequence length="349" mass="41322">MKKIYLLLTMMLVGVTSNASPEAQGNFDRRADEEAFIFVERGVEFAVFPDGQFDFFFHPQANFQRVSPHINYSYNSGYNYGPFVQYDDYGAVIQIENVPVYYDYYGRIVQAGRVQIRYNAFGMVNRVGNLFVHYDPYHRYSHTSGFINNRNVNYVYRPWHDYYMRPTNFSVVYNQPYRLHYEPYRMKYNSYKKYYYNNHFDRNSFQKSYYKPGDRVTSYHRGRRTEAQKQERIENATATNAPVSVPQARNNYRDSQQMLPSREKAVQRTRTSRAQTPAVHQQEARQSRTENRSVRNEQRSTNRNNTSINTFPQRSVQAESRTRRSAETVNPATKTSTPARETRSSRGRD</sequence>
<keyword evidence="4" id="KW-1185">Reference proteome</keyword>
<feature type="chain" id="PRO_5040962477" description="WG repeat-containing protein" evidence="2">
    <location>
        <begin position="20"/>
        <end position="349"/>
    </location>
</feature>
<feature type="compositionally biased region" description="Basic and acidic residues" evidence="1">
    <location>
        <begin position="224"/>
        <end position="234"/>
    </location>
</feature>
<feature type="compositionally biased region" description="Basic and acidic residues" evidence="1">
    <location>
        <begin position="282"/>
        <end position="300"/>
    </location>
</feature>
<dbReference type="Proteomes" id="UP001148482">
    <property type="component" value="Unassembled WGS sequence"/>
</dbReference>
<feature type="signal peptide" evidence="2">
    <location>
        <begin position="1"/>
        <end position="19"/>
    </location>
</feature>
<accession>A0A9X3CV03</accession>
<feature type="compositionally biased region" description="Polar residues" evidence="1">
    <location>
        <begin position="268"/>
        <end position="279"/>
    </location>
</feature>
<comment type="caution">
    <text evidence="3">The sequence shown here is derived from an EMBL/GenBank/DDBJ whole genome shotgun (WGS) entry which is preliminary data.</text>
</comment>
<name>A0A9X3CV03_9FLAO</name>
<feature type="compositionally biased region" description="Polar residues" evidence="1">
    <location>
        <begin position="327"/>
        <end position="339"/>
    </location>
</feature>
<evidence type="ECO:0000256" key="2">
    <source>
        <dbReference type="SAM" id="SignalP"/>
    </source>
</evidence>
<evidence type="ECO:0000313" key="3">
    <source>
        <dbReference type="EMBL" id="MCX2837312.1"/>
    </source>
</evidence>
<dbReference type="RefSeq" id="WP_266068532.1">
    <property type="nucleotide sequence ID" value="NZ_JAPJDA010000005.1"/>
</dbReference>